<evidence type="ECO:0000313" key="3">
    <source>
        <dbReference type="Proteomes" id="UP000178912"/>
    </source>
</evidence>
<name>A0A1E1JSJ7_9HELO</name>
<evidence type="ECO:0000313" key="2">
    <source>
        <dbReference type="EMBL" id="CZS88847.1"/>
    </source>
</evidence>
<gene>
    <name evidence="2" type="ORF">RAG0_00452</name>
</gene>
<reference evidence="3" key="1">
    <citation type="submission" date="2016-03" db="EMBL/GenBank/DDBJ databases">
        <authorList>
            <person name="Guldener U."/>
        </authorList>
    </citation>
    <scope>NUCLEOTIDE SEQUENCE [LARGE SCALE GENOMIC DNA]</scope>
    <source>
        <strain evidence="3">04CH-RAC-A.6.1</strain>
    </source>
</reference>
<dbReference type="Proteomes" id="UP000178912">
    <property type="component" value="Unassembled WGS sequence"/>
</dbReference>
<accession>A0A1E1JSJ7</accession>
<keyword evidence="3" id="KW-1185">Reference proteome</keyword>
<feature type="region of interest" description="Disordered" evidence="1">
    <location>
        <begin position="130"/>
        <end position="149"/>
    </location>
</feature>
<evidence type="ECO:0000256" key="1">
    <source>
        <dbReference type="SAM" id="MobiDB-lite"/>
    </source>
</evidence>
<protein>
    <submittedName>
        <fullName evidence="2">Uncharacterized protein</fullName>
    </submittedName>
</protein>
<proteinExistence type="predicted"/>
<dbReference type="EMBL" id="FJUX01000001">
    <property type="protein sequence ID" value="CZS88847.1"/>
    <property type="molecule type" value="Genomic_DNA"/>
</dbReference>
<organism evidence="2 3">
    <name type="scientific">Rhynchosporium agropyri</name>
    <dbReference type="NCBI Taxonomy" id="914238"/>
    <lineage>
        <taxon>Eukaryota</taxon>
        <taxon>Fungi</taxon>
        <taxon>Dikarya</taxon>
        <taxon>Ascomycota</taxon>
        <taxon>Pezizomycotina</taxon>
        <taxon>Leotiomycetes</taxon>
        <taxon>Helotiales</taxon>
        <taxon>Ploettnerulaceae</taxon>
        <taxon>Rhynchosporium</taxon>
    </lineage>
</organism>
<sequence>MYQKKTELTIKILVTVDHAPNVCSSGIAQGDRTVSGRRLRVIEACIQAHLAFGTVVARGIRDRHDFQPIVLLMTSDPGFPRQSVRQAVSQSVMEDVGTPAKCSCPIIQTEYLMRQCSAVQQIRLPCTTVPTSRSSRKTLEGPVPASDYS</sequence>
<dbReference type="AlphaFoldDB" id="A0A1E1JSJ7"/>